<evidence type="ECO:0000256" key="3">
    <source>
        <dbReference type="ARBA" id="ARBA00022448"/>
    </source>
</evidence>
<evidence type="ECO:0000256" key="6">
    <source>
        <dbReference type="ARBA" id="ARBA00022989"/>
    </source>
</evidence>
<gene>
    <name evidence="10" type="ORF">J2S08_000653</name>
</gene>
<evidence type="ECO:0000313" key="10">
    <source>
        <dbReference type="EMBL" id="MDQ0174819.1"/>
    </source>
</evidence>
<keyword evidence="6 9" id="KW-1133">Transmembrane helix</keyword>
<feature type="transmembrane region" description="Helical" evidence="9">
    <location>
        <begin position="153"/>
        <end position="177"/>
    </location>
</feature>
<dbReference type="Proteomes" id="UP001223586">
    <property type="component" value="Unassembled WGS sequence"/>
</dbReference>
<dbReference type="Gene3D" id="1.10.1760.20">
    <property type="match status" value="1"/>
</dbReference>
<comment type="similarity">
    <text evidence="2 8">Belongs to the prokaryotic riboflavin transporter (P-RFT) (TC 2.A.87) family.</text>
</comment>
<accession>A0ABT9WNG2</accession>
<evidence type="ECO:0000256" key="9">
    <source>
        <dbReference type="SAM" id="Phobius"/>
    </source>
</evidence>
<feature type="transmembrane region" description="Helical" evidence="9">
    <location>
        <begin position="45"/>
        <end position="63"/>
    </location>
</feature>
<feature type="transmembrane region" description="Helical" evidence="9">
    <location>
        <begin position="112"/>
        <end position="141"/>
    </location>
</feature>
<dbReference type="PIRSF" id="PIRSF037778">
    <property type="entry name" value="UCP037778_transp_RibU"/>
    <property type="match status" value="1"/>
</dbReference>
<dbReference type="EMBL" id="JAUSTT010000003">
    <property type="protein sequence ID" value="MDQ0174819.1"/>
    <property type="molecule type" value="Genomic_DNA"/>
</dbReference>
<dbReference type="PANTHER" id="PTHR38438:SF1">
    <property type="entry name" value="RIBOFLAVIN TRANSPORTER RIBU"/>
    <property type="match status" value="1"/>
</dbReference>
<evidence type="ECO:0000256" key="5">
    <source>
        <dbReference type="ARBA" id="ARBA00022692"/>
    </source>
</evidence>
<comment type="caution">
    <text evidence="10">The sequence shown here is derived from an EMBL/GenBank/DDBJ whole genome shotgun (WGS) entry which is preliminary data.</text>
</comment>
<evidence type="ECO:0000256" key="8">
    <source>
        <dbReference type="PIRNR" id="PIRNR037778"/>
    </source>
</evidence>
<dbReference type="RefSeq" id="WP_307226614.1">
    <property type="nucleotide sequence ID" value="NZ_JAUSTT010000003.1"/>
</dbReference>
<organism evidence="10 11">
    <name type="scientific">Bacillus chungangensis</name>
    <dbReference type="NCBI Taxonomy" id="587633"/>
    <lineage>
        <taxon>Bacteria</taxon>
        <taxon>Bacillati</taxon>
        <taxon>Bacillota</taxon>
        <taxon>Bacilli</taxon>
        <taxon>Bacillales</taxon>
        <taxon>Bacillaceae</taxon>
        <taxon>Bacillus</taxon>
    </lineage>
</organism>
<keyword evidence="4 8" id="KW-1003">Cell membrane</keyword>
<sequence>MKKMNLKTFVAVGMLSSLAYVLMLIKFPLPTFPAYLTVDFSDIPALIAALLFGPIAAIVVEFIKNLIDYLMIGSEAGLPIGNLANFLAGISFVLPTYFVYKRLKTKKGMTVSLIVGTIFMAVLMSFLNYIAILPAYIFLLGWDPMTTAEIRKFAVALILPFNIFKGIIITGLFMLLFTRMKAWIDKQTNFKNA</sequence>
<feature type="transmembrane region" description="Helical" evidence="9">
    <location>
        <begin position="6"/>
        <end position="25"/>
    </location>
</feature>
<protein>
    <recommendedName>
        <fullName evidence="8">Riboflavin transporter</fullName>
    </recommendedName>
</protein>
<dbReference type="InterPro" id="IPR024529">
    <property type="entry name" value="ECF_trnsprt_substrate-spec"/>
</dbReference>
<evidence type="ECO:0000256" key="4">
    <source>
        <dbReference type="ARBA" id="ARBA00022475"/>
    </source>
</evidence>
<evidence type="ECO:0000313" key="11">
    <source>
        <dbReference type="Proteomes" id="UP001223586"/>
    </source>
</evidence>
<feature type="transmembrane region" description="Helical" evidence="9">
    <location>
        <begin position="83"/>
        <end position="100"/>
    </location>
</feature>
<comment type="function">
    <text evidence="8">Probably a riboflavin-binding protein that interacts with the energy-coupling factor (ECF) ABC-transporter complex.</text>
</comment>
<keyword evidence="7 8" id="KW-0472">Membrane</keyword>
<proteinExistence type="inferred from homology"/>
<keyword evidence="11" id="KW-1185">Reference proteome</keyword>
<keyword evidence="5 9" id="KW-0812">Transmembrane</keyword>
<reference evidence="10 11" key="1">
    <citation type="submission" date="2023-07" db="EMBL/GenBank/DDBJ databases">
        <title>Genomic Encyclopedia of Type Strains, Phase IV (KMG-IV): sequencing the most valuable type-strain genomes for metagenomic binning, comparative biology and taxonomic classification.</title>
        <authorList>
            <person name="Goeker M."/>
        </authorList>
    </citation>
    <scope>NUCLEOTIDE SEQUENCE [LARGE SCALE GENOMIC DNA]</scope>
    <source>
        <strain evidence="10 11">DSM 23837</strain>
    </source>
</reference>
<dbReference type="Pfam" id="PF12822">
    <property type="entry name" value="ECF_trnsprt"/>
    <property type="match status" value="1"/>
</dbReference>
<name>A0ABT9WNG2_9BACI</name>
<evidence type="ECO:0000256" key="7">
    <source>
        <dbReference type="ARBA" id="ARBA00023136"/>
    </source>
</evidence>
<comment type="subcellular location">
    <subcellularLocation>
        <location evidence="1">Cell membrane</location>
        <topology evidence="1">Multi-pass membrane protein</topology>
    </subcellularLocation>
</comment>
<evidence type="ECO:0000256" key="2">
    <source>
        <dbReference type="ARBA" id="ARBA00005540"/>
    </source>
</evidence>
<keyword evidence="3 8" id="KW-0813">Transport</keyword>
<dbReference type="PANTHER" id="PTHR38438">
    <property type="entry name" value="RIBOFLAVIN TRANSPORTER RIBU"/>
    <property type="match status" value="1"/>
</dbReference>
<evidence type="ECO:0000256" key="1">
    <source>
        <dbReference type="ARBA" id="ARBA00004651"/>
    </source>
</evidence>
<dbReference type="InterPro" id="IPR025720">
    <property type="entry name" value="RibU"/>
</dbReference>